<dbReference type="GO" id="GO:0034237">
    <property type="term" value="F:protein kinase A regulatory subunit binding"/>
    <property type="evidence" value="ECO:0007669"/>
    <property type="project" value="TreeGrafter"/>
</dbReference>
<gene>
    <name evidence="1" type="ORF">EB796_022589</name>
</gene>
<organism evidence="1 2">
    <name type="scientific">Bugula neritina</name>
    <name type="common">Brown bryozoan</name>
    <name type="synonym">Sertularia neritina</name>
    <dbReference type="NCBI Taxonomy" id="10212"/>
    <lineage>
        <taxon>Eukaryota</taxon>
        <taxon>Metazoa</taxon>
        <taxon>Spiralia</taxon>
        <taxon>Lophotrochozoa</taxon>
        <taxon>Bryozoa</taxon>
        <taxon>Gymnolaemata</taxon>
        <taxon>Cheilostomatida</taxon>
        <taxon>Flustrina</taxon>
        <taxon>Buguloidea</taxon>
        <taxon>Bugulidae</taxon>
        <taxon>Bugula</taxon>
    </lineage>
</organism>
<dbReference type="OrthoDB" id="2148342at2759"/>
<dbReference type="Pfam" id="PF14469">
    <property type="entry name" value="AKAP28"/>
    <property type="match status" value="1"/>
</dbReference>
<dbReference type="InterPro" id="IPR053084">
    <property type="entry name" value="AKAP"/>
</dbReference>
<dbReference type="GO" id="GO:0005952">
    <property type="term" value="C:cAMP-dependent protein kinase complex"/>
    <property type="evidence" value="ECO:0007669"/>
    <property type="project" value="TreeGrafter"/>
</dbReference>
<evidence type="ECO:0000313" key="2">
    <source>
        <dbReference type="Proteomes" id="UP000593567"/>
    </source>
</evidence>
<comment type="caution">
    <text evidence="1">The sequence shown here is derived from an EMBL/GenBank/DDBJ whole genome shotgun (WGS) entry which is preliminary data.</text>
</comment>
<evidence type="ECO:0000313" key="1">
    <source>
        <dbReference type="EMBL" id="KAF6019092.1"/>
    </source>
</evidence>
<accession>A0A7J7IYV5</accession>
<dbReference type="PANTHER" id="PTHR35075:SF1">
    <property type="entry name" value="A-KINASE ANCHOR PROTEIN 14"/>
    <property type="match status" value="1"/>
</dbReference>
<protein>
    <submittedName>
        <fullName evidence="1">AKAP14</fullName>
    </submittedName>
</protein>
<dbReference type="AlphaFoldDB" id="A0A7J7IYV5"/>
<dbReference type="EMBL" id="VXIV02003254">
    <property type="protein sequence ID" value="KAF6019092.1"/>
    <property type="molecule type" value="Genomic_DNA"/>
</dbReference>
<dbReference type="Proteomes" id="UP000593567">
    <property type="component" value="Unassembled WGS sequence"/>
</dbReference>
<reference evidence="1" key="1">
    <citation type="submission" date="2020-06" db="EMBL/GenBank/DDBJ databases">
        <title>Draft genome of Bugula neritina, a colonial animal packing powerful symbionts and potential medicines.</title>
        <authorList>
            <person name="Rayko M."/>
        </authorList>
    </citation>
    <scope>NUCLEOTIDE SEQUENCE [LARGE SCALE GENOMIC DNA]</scope>
    <source>
        <strain evidence="1">Kwan_BN1</strain>
    </source>
</reference>
<dbReference type="PANTHER" id="PTHR35075">
    <property type="entry name" value="A-KINASE ANCHOR PROTEIN 14"/>
    <property type="match status" value="1"/>
</dbReference>
<sequence length="228" mass="27057">MSKEVSFEDSNKPLQADLERNDDEYANTAARIVNDAINDAIHQLEKHFAEELGFDFQGSNLNDVKENIAEMFDEKITEYDRTKTPLLIDASQPKKETQNIEWMTIDNFGRDIAESKIDEFIKNTWKYENSWLYCIDYLGEQEQMYDMRYNFKVRWSIPTRRKPIPRATASVYFTFSVSKIKPGHFPVDVYYVFETNRLVHRPGKSIFREKWLKDIIESKVQLYQAMTF</sequence>
<keyword evidence="2" id="KW-1185">Reference proteome</keyword>
<dbReference type="InterPro" id="IPR025663">
    <property type="entry name" value="AKAP_28"/>
</dbReference>
<proteinExistence type="predicted"/>
<name>A0A7J7IYV5_BUGNE</name>